<dbReference type="EMBL" id="MRZN01000009">
    <property type="protein sequence ID" value="PHK49689.1"/>
    <property type="molecule type" value="Genomic_DNA"/>
</dbReference>
<evidence type="ECO:0000256" key="4">
    <source>
        <dbReference type="PIRSR" id="PIRSR006278-1"/>
    </source>
</evidence>
<reference evidence="7" key="3">
    <citation type="submission" date="2017-10" db="EMBL/GenBank/DDBJ databases">
        <authorList>
            <person name="Vrbovska V."/>
            <person name="Kovarovic V."/>
            <person name="Indrakova A."/>
        </authorList>
    </citation>
    <scope>NUCLEOTIDE SEQUENCE</scope>
    <source>
        <strain evidence="7">CCM 8730</strain>
    </source>
</reference>
<reference evidence="8" key="4">
    <citation type="submission" date="2022-03" db="EMBL/GenBank/DDBJ databases">
        <title>Complete Genome Sequence of Staphylococcus edaphicus strain CCM 8731.</title>
        <authorList>
            <person name="Rimmer C.O."/>
            <person name="Thomas J.C."/>
        </authorList>
    </citation>
    <scope>NUCLEOTIDE SEQUENCE</scope>
    <source>
        <strain evidence="8">CCM 8731</strain>
    </source>
</reference>
<dbReference type="GO" id="GO:0019148">
    <property type="term" value="F:D-cysteine desulfhydrase activity"/>
    <property type="evidence" value="ECO:0007669"/>
    <property type="project" value="TreeGrafter"/>
</dbReference>
<dbReference type="Proteomes" id="UP001056588">
    <property type="component" value="Chromosome"/>
</dbReference>
<dbReference type="Pfam" id="PF00291">
    <property type="entry name" value="PALP"/>
    <property type="match status" value="1"/>
</dbReference>
<dbReference type="Gene3D" id="3.40.50.1100">
    <property type="match status" value="2"/>
</dbReference>
<dbReference type="PANTHER" id="PTHR43780:SF2">
    <property type="entry name" value="1-AMINOCYCLOPROPANE-1-CARBOXYLATE DEAMINASE-RELATED"/>
    <property type="match status" value="1"/>
</dbReference>
<sequence>MLHNKLNIANLNTPIQKLEQLSQSLGKNIYIKRDDYTGTEVSGNKVRKLEYTIHYVLSRGYDTVITSGAITSNHARATAALCAKYNIECHLALEGEMAEFEGNLFLDAILGAHVHIIEPESSREDAMERLYKTLEGQGKTPYLIPMGASDWIGTQGYVNAYNEILKQQTEMNIVFDSINVAVGSGGTYTGLWYGCMTNKASTQIIGYAVNKSANIFKNKVIEIAKQLDEGIQSFDTININDAYIGLGYGKATDEELEFYIEIAQSEGIVLDPTYTGKAFRGLVQEIKSGNYNNQDNILFIHTGGIQGYTKDTRLRMQNMLHKIDYSLLK</sequence>
<accession>A0A2C6WMU7</accession>
<proteinExistence type="inferred from homology"/>
<protein>
    <submittedName>
        <fullName evidence="7 8">D-cysteine desulfhydrase</fullName>
    </submittedName>
</protein>
<evidence type="ECO:0000313" key="10">
    <source>
        <dbReference type="Proteomes" id="UP001056588"/>
    </source>
</evidence>
<feature type="active site" description="Nucleophile" evidence="4">
    <location>
        <position position="72"/>
    </location>
</feature>
<evidence type="ECO:0000313" key="8">
    <source>
        <dbReference type="EMBL" id="UQW81890.1"/>
    </source>
</evidence>
<feature type="domain" description="Tryptophan synthase beta chain-like PALP" evidence="6">
    <location>
        <begin position="10"/>
        <end position="303"/>
    </location>
</feature>
<evidence type="ECO:0000256" key="1">
    <source>
        <dbReference type="ARBA" id="ARBA00001933"/>
    </source>
</evidence>
<evidence type="ECO:0000256" key="3">
    <source>
        <dbReference type="ARBA" id="ARBA00022898"/>
    </source>
</evidence>
<dbReference type="InterPro" id="IPR005966">
    <property type="entry name" value="D-Cys_desShydrase"/>
</dbReference>
<dbReference type="PIRSF" id="PIRSF006278">
    <property type="entry name" value="ACCD_DCysDesulf"/>
    <property type="match status" value="1"/>
</dbReference>
<evidence type="ECO:0000256" key="2">
    <source>
        <dbReference type="ARBA" id="ARBA00008639"/>
    </source>
</evidence>
<reference evidence="7" key="1">
    <citation type="journal article" date="2017" name="Appl. Environ. Microbiol.">
        <title>Staphylococcus edaphicus sp. nov., isolated in Antarctica, harbours mecC gene and genomic islands with suspected role in adaptation to extreme environment.</title>
        <authorList>
            <person name="Pantucek R."/>
            <person name="Sedlacek I."/>
            <person name="Indrakova A."/>
            <person name="Vrbovska V."/>
            <person name="Maslanova I."/>
            <person name="Kovarovic V."/>
            <person name="Svec P."/>
            <person name="Kralova S."/>
            <person name="Kristofova L."/>
            <person name="Keklakova J."/>
            <person name="Petras P."/>
            <person name="Doskar J."/>
        </authorList>
    </citation>
    <scope>NUCLEOTIDE SEQUENCE</scope>
    <source>
        <strain evidence="7">CCM 8730</strain>
    </source>
</reference>
<dbReference type="InterPro" id="IPR001926">
    <property type="entry name" value="TrpB-like_PALP"/>
</dbReference>
<dbReference type="AlphaFoldDB" id="A0A2C6WMU7"/>
<keyword evidence="3 5" id="KW-0663">Pyridoxal phosphate</keyword>
<evidence type="ECO:0000256" key="5">
    <source>
        <dbReference type="PIRSR" id="PIRSR006278-2"/>
    </source>
</evidence>
<dbReference type="RefSeq" id="WP_099090301.1">
    <property type="nucleotide sequence ID" value="NZ_CP093217.1"/>
</dbReference>
<gene>
    <name evidence="7" type="ORF">BTJ66_07265</name>
    <name evidence="8" type="ORF">MNY58_01880</name>
</gene>
<dbReference type="InterPro" id="IPR036052">
    <property type="entry name" value="TrpB-like_PALP_sf"/>
</dbReference>
<feature type="modified residue" description="N6-(pyridoxal phosphate)lysine" evidence="5">
    <location>
        <position position="45"/>
    </location>
</feature>
<evidence type="ECO:0000313" key="7">
    <source>
        <dbReference type="EMBL" id="PHK49689.1"/>
    </source>
</evidence>
<dbReference type="EMBL" id="CP093217">
    <property type="protein sequence ID" value="UQW81890.1"/>
    <property type="molecule type" value="Genomic_DNA"/>
</dbReference>
<dbReference type="NCBIfam" id="TIGR01275">
    <property type="entry name" value="ACC_deam_rel"/>
    <property type="match status" value="1"/>
</dbReference>
<dbReference type="GO" id="GO:1901605">
    <property type="term" value="P:alpha-amino acid metabolic process"/>
    <property type="evidence" value="ECO:0007669"/>
    <property type="project" value="UniProtKB-ARBA"/>
</dbReference>
<dbReference type="SUPFAM" id="SSF53686">
    <property type="entry name" value="Tryptophan synthase beta subunit-like PLP-dependent enzymes"/>
    <property type="match status" value="1"/>
</dbReference>
<dbReference type="Proteomes" id="UP000223828">
    <property type="component" value="Unassembled WGS sequence"/>
</dbReference>
<dbReference type="OrthoDB" id="9801249at2"/>
<reference evidence="9" key="2">
    <citation type="submission" date="2017-10" db="EMBL/GenBank/DDBJ databases">
        <title>Staphylococcus edaphicus sp. nov., isolated in Antarctica, harbouring mecC gene and genomic islands essential in adaptation to extreme environment.</title>
        <authorList>
            <person name="Pantucek R."/>
            <person name="Sedlacek I."/>
            <person name="Indrakova A."/>
            <person name="Vrbovska V."/>
            <person name="Maslanova I."/>
            <person name="Kovarovic V."/>
            <person name="Svec P."/>
            <person name="Kralova S."/>
            <person name="Kristofova L."/>
            <person name="Keklakova J."/>
            <person name="Petras P."/>
            <person name="Doskar J."/>
        </authorList>
    </citation>
    <scope>NUCLEOTIDE SEQUENCE [LARGE SCALE GENOMIC DNA]</scope>
    <source>
        <strain evidence="9">CCM 5085</strain>
    </source>
</reference>
<dbReference type="InterPro" id="IPR027278">
    <property type="entry name" value="ACCD_DCysDesulf"/>
</dbReference>
<keyword evidence="10" id="KW-1185">Reference proteome</keyword>
<evidence type="ECO:0000259" key="6">
    <source>
        <dbReference type="Pfam" id="PF00291"/>
    </source>
</evidence>
<evidence type="ECO:0000313" key="9">
    <source>
        <dbReference type="Proteomes" id="UP000223828"/>
    </source>
</evidence>
<organism evidence="7 9">
    <name type="scientific">Staphylococcus edaphicus</name>
    <dbReference type="NCBI Taxonomy" id="1955013"/>
    <lineage>
        <taxon>Bacteria</taxon>
        <taxon>Bacillati</taxon>
        <taxon>Bacillota</taxon>
        <taxon>Bacilli</taxon>
        <taxon>Bacillales</taxon>
        <taxon>Staphylococcaceae</taxon>
        <taxon>Staphylococcus</taxon>
    </lineage>
</organism>
<comment type="similarity">
    <text evidence="2">Belongs to the ACC deaminase/D-cysteine desulfhydrase family.</text>
</comment>
<comment type="cofactor">
    <cofactor evidence="1">
        <name>pyridoxal 5'-phosphate</name>
        <dbReference type="ChEBI" id="CHEBI:597326"/>
    </cofactor>
</comment>
<dbReference type="PANTHER" id="PTHR43780">
    <property type="entry name" value="1-AMINOCYCLOPROPANE-1-CARBOXYLATE DEAMINASE-RELATED"/>
    <property type="match status" value="1"/>
</dbReference>
<name>A0A2C6WMU7_9STAP</name>